<accession>A0AAE2D3Z2</accession>
<protein>
    <recommendedName>
        <fullName evidence="2">KxDL domain-containing protein</fullName>
    </recommendedName>
</protein>
<feature type="domain" description="KxDL" evidence="2">
    <location>
        <begin position="11"/>
        <end position="93"/>
    </location>
</feature>
<dbReference type="AlphaFoldDB" id="A0AAE2D3Z2"/>
<gene>
    <name evidence="3" type="ORF">MN116_006946</name>
</gene>
<name>A0AAE2D3Z2_SCHME</name>
<evidence type="ECO:0000256" key="1">
    <source>
        <dbReference type="ARBA" id="ARBA00005913"/>
    </source>
</evidence>
<dbReference type="InterPro" id="IPR039843">
    <property type="entry name" value="KXD1-like"/>
</dbReference>
<dbReference type="GO" id="GO:0032418">
    <property type="term" value="P:lysosome localization"/>
    <property type="evidence" value="ECO:0007669"/>
    <property type="project" value="TreeGrafter"/>
</dbReference>
<evidence type="ECO:0000259" key="2">
    <source>
        <dbReference type="Pfam" id="PF10241"/>
    </source>
</evidence>
<dbReference type="InterPro" id="IPR019371">
    <property type="entry name" value="KxDL_dom"/>
</dbReference>
<dbReference type="PANTHER" id="PTHR13511:SF0">
    <property type="entry name" value="KXDL MOTIF-CONTAINING PROTEIN 1"/>
    <property type="match status" value="1"/>
</dbReference>
<evidence type="ECO:0000313" key="3">
    <source>
        <dbReference type="EMBL" id="KAK4469390.1"/>
    </source>
</evidence>
<dbReference type="Proteomes" id="UP001292079">
    <property type="component" value="Unassembled WGS sequence"/>
</dbReference>
<reference evidence="3" key="2">
    <citation type="journal article" date="2023" name="Infect Dis Poverty">
        <title>Chromosome-scale genome of the human blood fluke Schistosoma mekongi and its implications for public health.</title>
        <authorList>
            <person name="Zhou M."/>
            <person name="Xu L."/>
            <person name="Xu D."/>
            <person name="Chen W."/>
            <person name="Khan J."/>
            <person name="Hu Y."/>
            <person name="Huang H."/>
            <person name="Wei H."/>
            <person name="Zhang Y."/>
            <person name="Chusongsang P."/>
            <person name="Tanasarnprasert K."/>
            <person name="Hu X."/>
            <person name="Limpanont Y."/>
            <person name="Lv Z."/>
        </authorList>
    </citation>
    <scope>NUCLEOTIDE SEQUENCE</scope>
    <source>
        <strain evidence="3">LV_2022a</strain>
    </source>
</reference>
<keyword evidence="4" id="KW-1185">Reference proteome</keyword>
<evidence type="ECO:0000313" key="4">
    <source>
        <dbReference type="Proteomes" id="UP001292079"/>
    </source>
</evidence>
<dbReference type="EMBL" id="JALJAT010000005">
    <property type="protein sequence ID" value="KAK4469390.1"/>
    <property type="molecule type" value="Genomic_DNA"/>
</dbReference>
<comment type="caution">
    <text evidence="3">The sequence shown here is derived from an EMBL/GenBank/DDBJ whole genome shotgun (WGS) entry which is preliminary data.</text>
</comment>
<dbReference type="Pfam" id="PF10241">
    <property type="entry name" value="KxDL"/>
    <property type="match status" value="1"/>
</dbReference>
<proteinExistence type="inferred from homology"/>
<comment type="similarity">
    <text evidence="1">Belongs to the KXD1 family.</text>
</comment>
<organism evidence="3 4">
    <name type="scientific">Schistosoma mekongi</name>
    <name type="common">Parasitic worm</name>
    <dbReference type="NCBI Taxonomy" id="38744"/>
    <lineage>
        <taxon>Eukaryota</taxon>
        <taxon>Metazoa</taxon>
        <taxon>Spiralia</taxon>
        <taxon>Lophotrochozoa</taxon>
        <taxon>Platyhelminthes</taxon>
        <taxon>Trematoda</taxon>
        <taxon>Digenea</taxon>
        <taxon>Strigeidida</taxon>
        <taxon>Schistosomatoidea</taxon>
        <taxon>Schistosomatidae</taxon>
        <taxon>Schistosoma</taxon>
    </lineage>
</organism>
<dbReference type="GO" id="GO:0099078">
    <property type="term" value="C:BORC complex"/>
    <property type="evidence" value="ECO:0007669"/>
    <property type="project" value="TreeGrafter"/>
</dbReference>
<dbReference type="PANTHER" id="PTHR13511">
    <property type="entry name" value="KXDL MOTIF-CONTAINING PROTEIN 1"/>
    <property type="match status" value="1"/>
</dbReference>
<sequence length="143" mass="16585">MSTSKSFDISIENMISSSDAVKIITFQEAMLTKLEKTNEMLRTVSELSNGRYRILFTELTAHTKTIMSLKREMDDIFKRIRSVKKLLYSNFPEDMERLSQQFCGTECEDKNYDFTPSDLQISNSAPVPKTMETVCEDSFEYDQ</sequence>
<reference evidence="3" key="1">
    <citation type="submission" date="2022-04" db="EMBL/GenBank/DDBJ databases">
        <authorList>
            <person name="Xu L."/>
            <person name="Lv Z."/>
        </authorList>
    </citation>
    <scope>NUCLEOTIDE SEQUENCE</scope>
    <source>
        <strain evidence="3">LV_2022a</strain>
    </source>
</reference>